<comment type="caution">
    <text evidence="3">The sequence shown here is derived from an EMBL/GenBank/DDBJ whole genome shotgun (WGS) entry which is preliminary data.</text>
</comment>
<feature type="compositionally biased region" description="Acidic residues" evidence="2">
    <location>
        <begin position="322"/>
        <end position="335"/>
    </location>
</feature>
<organism evidence="3 4">
    <name type="scientific">Dunaliella salina</name>
    <name type="common">Green alga</name>
    <name type="synonym">Protococcus salinus</name>
    <dbReference type="NCBI Taxonomy" id="3046"/>
    <lineage>
        <taxon>Eukaryota</taxon>
        <taxon>Viridiplantae</taxon>
        <taxon>Chlorophyta</taxon>
        <taxon>core chlorophytes</taxon>
        <taxon>Chlorophyceae</taxon>
        <taxon>CS clade</taxon>
        <taxon>Chlamydomonadales</taxon>
        <taxon>Dunaliellaceae</taxon>
        <taxon>Dunaliella</taxon>
    </lineage>
</organism>
<feature type="region of interest" description="Disordered" evidence="2">
    <location>
        <begin position="319"/>
        <end position="339"/>
    </location>
</feature>
<evidence type="ECO:0000256" key="1">
    <source>
        <dbReference type="SAM" id="Coils"/>
    </source>
</evidence>
<keyword evidence="4" id="KW-1185">Reference proteome</keyword>
<keyword evidence="1" id="KW-0175">Coiled coil</keyword>
<accession>A0ABQ7H9I5</accession>
<evidence type="ECO:0000313" key="4">
    <source>
        <dbReference type="Proteomes" id="UP000815325"/>
    </source>
</evidence>
<dbReference type="Proteomes" id="UP000815325">
    <property type="component" value="Unassembled WGS sequence"/>
</dbReference>
<evidence type="ECO:0000313" key="3">
    <source>
        <dbReference type="EMBL" id="KAF5843500.1"/>
    </source>
</evidence>
<sequence>MAKLEREAERLDQLAVTQQRLKESQIQAAKEAAEKAQQWLKKGMERVRRNMAKVMCTLKSCGVASRKLQSRVGVCTRRRMVAAQNKARRTQIEARGIHLRKVLTPFDLQAGKLWLHRGREVVAAQNEARRTAVIGLKDNLARVRDEVAHKAALYRQLQKQKQEVQDKEFQDLIERGLNPYEIHRKKDMEAQVTRQRAALQERIVARKMLIAEQLAKEEAAHQRELQAQEAERQAAIQFQREMGRAASEARTDEYMKNTTVNHSVLLDPTGRMPVHPSQAVVAKTNTFGSGRSTQALLDRMTQKHPDIKAKDLLVPVKYRSVEEEDSEEETSDESLDNGRIKPAMTERSGYTTATGFNIEFYAQASTFSPMLRHRRRVLSSGFNTATQQLVNSDKKSLDNGNVKPKMMEHSGFTQQSASQFHASDQDYDLGVREKSKCSYQNEIRLGAAQEHRWLELPCVEGALIYGRAGAVPYIIAPCSCPINDCSLHVRQGRLRKLAYTRNGQEGSLIPKASTVPGLAQSLELCLVVVGAYDLGEGVPQIKELPESVPQVVASCSCLTICGTSFLPAAVEEIIDLTRRFGGDWKQLETRKLSKLERSMLEAAKTRHKEGIAAPKHQERFMLEDAKTRHKEGIAAQQSVRLGIRKCLDTTKNMHKEGIAALK</sequence>
<evidence type="ECO:0000256" key="2">
    <source>
        <dbReference type="SAM" id="MobiDB-lite"/>
    </source>
</evidence>
<gene>
    <name evidence="3" type="ORF">DUNSADRAFT_14416</name>
</gene>
<name>A0ABQ7H9I5_DUNSA</name>
<proteinExistence type="predicted"/>
<feature type="coiled-coil region" evidence="1">
    <location>
        <begin position="140"/>
        <end position="170"/>
    </location>
</feature>
<protein>
    <submittedName>
        <fullName evidence="3">Uncharacterized protein</fullName>
    </submittedName>
</protein>
<dbReference type="EMBL" id="MU069441">
    <property type="protein sequence ID" value="KAF5843500.1"/>
    <property type="molecule type" value="Genomic_DNA"/>
</dbReference>
<feature type="non-terminal residue" evidence="3">
    <location>
        <position position="662"/>
    </location>
</feature>
<reference evidence="3" key="1">
    <citation type="submission" date="2017-08" db="EMBL/GenBank/DDBJ databases">
        <authorList>
            <person name="Polle J.E."/>
            <person name="Barry K."/>
            <person name="Cushman J."/>
            <person name="Schmutz J."/>
            <person name="Tran D."/>
            <person name="Hathwaick L.T."/>
            <person name="Yim W.C."/>
            <person name="Jenkins J."/>
            <person name="Mckie-Krisberg Z.M."/>
            <person name="Prochnik S."/>
            <person name="Lindquist E."/>
            <person name="Dockter R.B."/>
            <person name="Adam C."/>
            <person name="Molina H."/>
            <person name="Bunkerborg J."/>
            <person name="Jin E."/>
            <person name="Buchheim M."/>
            <person name="Magnuson J."/>
        </authorList>
    </citation>
    <scope>NUCLEOTIDE SEQUENCE</scope>
    <source>
        <strain evidence="3">CCAP 19/18</strain>
    </source>
</reference>